<dbReference type="InterPro" id="IPR020846">
    <property type="entry name" value="MFS_dom"/>
</dbReference>
<dbReference type="RefSeq" id="WP_331703818.1">
    <property type="nucleotide sequence ID" value="NZ_JAZHBO010000002.1"/>
</dbReference>
<dbReference type="PANTHER" id="PTHR23518:SF2">
    <property type="entry name" value="MAJOR FACILITATOR SUPERFAMILY TRANSPORTER"/>
    <property type="match status" value="1"/>
</dbReference>
<dbReference type="PROSITE" id="PS50850">
    <property type="entry name" value="MFS"/>
    <property type="match status" value="1"/>
</dbReference>
<accession>A0ABU7UZ59</accession>
<keyword evidence="3" id="KW-0472">Membrane</keyword>
<keyword evidence="2" id="KW-1133">Transmembrane helix</keyword>
<reference evidence="5 6" key="1">
    <citation type="submission" date="2024-01" db="EMBL/GenBank/DDBJ databases">
        <title>Novel species of the genus Luteimonas isolated from rivers.</title>
        <authorList>
            <person name="Lu H."/>
        </authorList>
    </citation>
    <scope>NUCLEOTIDE SEQUENCE [LARGE SCALE GENOMIC DNA]</scope>
    <source>
        <strain evidence="5 6">FXH3W</strain>
    </source>
</reference>
<gene>
    <name evidence="5" type="ORF">V3390_06225</name>
</gene>
<dbReference type="InterPro" id="IPR011701">
    <property type="entry name" value="MFS"/>
</dbReference>
<comment type="caution">
    <text evidence="5">The sequence shown here is derived from an EMBL/GenBank/DDBJ whole genome shotgun (WGS) entry which is preliminary data.</text>
</comment>
<dbReference type="InterPro" id="IPR036259">
    <property type="entry name" value="MFS_trans_sf"/>
</dbReference>
<protein>
    <submittedName>
        <fullName evidence="5">MFS transporter</fullName>
    </submittedName>
</protein>
<dbReference type="Pfam" id="PF07690">
    <property type="entry name" value="MFS_1"/>
    <property type="match status" value="1"/>
</dbReference>
<evidence type="ECO:0000256" key="3">
    <source>
        <dbReference type="ARBA" id="ARBA00023136"/>
    </source>
</evidence>
<sequence length="124" mass="13147">MTPTTRTPVPRAVWTLGFVSLLMDMSSEMVHALLPVLLSSVLGASALSIGLLEGASEALVLVTKTFSGYISDAFGKRKPLVLLGYGLAALTKPLFPMADSIGMVVTARRWTVSVKAFAAHPAMR</sequence>
<keyword evidence="1" id="KW-0812">Transmembrane</keyword>
<feature type="domain" description="Major facilitator superfamily (MFS) profile" evidence="4">
    <location>
        <begin position="12"/>
        <end position="124"/>
    </location>
</feature>
<keyword evidence="6" id="KW-1185">Reference proteome</keyword>
<dbReference type="SUPFAM" id="SSF103473">
    <property type="entry name" value="MFS general substrate transporter"/>
    <property type="match status" value="1"/>
</dbReference>
<evidence type="ECO:0000259" key="4">
    <source>
        <dbReference type="PROSITE" id="PS50850"/>
    </source>
</evidence>
<dbReference type="Proteomes" id="UP001356170">
    <property type="component" value="Unassembled WGS sequence"/>
</dbReference>
<name>A0ABU7UZ59_9GAMM</name>
<organism evidence="5 6">
    <name type="scientific">Aquilutibacter rugosus</name>
    <dbReference type="NCBI Taxonomy" id="3115820"/>
    <lineage>
        <taxon>Bacteria</taxon>
        <taxon>Pseudomonadati</taxon>
        <taxon>Pseudomonadota</taxon>
        <taxon>Gammaproteobacteria</taxon>
        <taxon>Lysobacterales</taxon>
        <taxon>Lysobacteraceae</taxon>
        <taxon>Aquilutibacter</taxon>
    </lineage>
</organism>
<evidence type="ECO:0000313" key="5">
    <source>
        <dbReference type="EMBL" id="MEF2155830.1"/>
    </source>
</evidence>
<dbReference type="PANTHER" id="PTHR23518">
    <property type="entry name" value="C-METHYLTRANSFERASE"/>
    <property type="match status" value="1"/>
</dbReference>
<evidence type="ECO:0000256" key="1">
    <source>
        <dbReference type="ARBA" id="ARBA00022692"/>
    </source>
</evidence>
<evidence type="ECO:0000256" key="2">
    <source>
        <dbReference type="ARBA" id="ARBA00022989"/>
    </source>
</evidence>
<dbReference type="Gene3D" id="1.20.1250.20">
    <property type="entry name" value="MFS general substrate transporter like domains"/>
    <property type="match status" value="1"/>
</dbReference>
<proteinExistence type="predicted"/>
<dbReference type="EMBL" id="JAZHBO010000002">
    <property type="protein sequence ID" value="MEF2155830.1"/>
    <property type="molecule type" value="Genomic_DNA"/>
</dbReference>
<evidence type="ECO:0000313" key="6">
    <source>
        <dbReference type="Proteomes" id="UP001356170"/>
    </source>
</evidence>